<dbReference type="InterPro" id="IPR036188">
    <property type="entry name" value="FAD/NAD-bd_sf"/>
</dbReference>
<dbReference type="Gene3D" id="3.50.50.60">
    <property type="entry name" value="FAD/NAD(P)-binding domain"/>
    <property type="match status" value="1"/>
</dbReference>
<dbReference type="EMBL" id="JADBEK010000001">
    <property type="protein sequence ID" value="MBE1584099.1"/>
    <property type="molecule type" value="Genomic_DNA"/>
</dbReference>
<evidence type="ECO:0000313" key="1">
    <source>
        <dbReference type="EMBL" id="MBE1584099.1"/>
    </source>
</evidence>
<accession>A0ABR9LTW8</accession>
<gene>
    <name evidence="1" type="ORF">H4W80_002357</name>
</gene>
<organism evidence="1 2">
    <name type="scientific">Nonomuraea angiospora</name>
    <dbReference type="NCBI Taxonomy" id="46172"/>
    <lineage>
        <taxon>Bacteria</taxon>
        <taxon>Bacillati</taxon>
        <taxon>Actinomycetota</taxon>
        <taxon>Actinomycetes</taxon>
        <taxon>Streptosporangiales</taxon>
        <taxon>Streptosporangiaceae</taxon>
        <taxon>Nonomuraea</taxon>
    </lineage>
</organism>
<name>A0ABR9LTW8_9ACTN</name>
<protein>
    <submittedName>
        <fullName evidence="1">2-polyprenyl-6-methoxyphenol hydroxylase-like FAD-dependent oxidoreductase</fullName>
    </submittedName>
</protein>
<evidence type="ECO:0000313" key="2">
    <source>
        <dbReference type="Proteomes" id="UP000633509"/>
    </source>
</evidence>
<sequence>MRVVAIGAGMGGSTLTQGLRQAGIDVVAYERDDVQGRPQGISLHCDDRAMTALCACLPPAHMAMVEATTGGLRKNTQFLTDVAEELAVARAHPPSPRAPGGAGES</sequence>
<dbReference type="Proteomes" id="UP000633509">
    <property type="component" value="Unassembled WGS sequence"/>
</dbReference>
<dbReference type="RefSeq" id="WP_192785094.1">
    <property type="nucleotide sequence ID" value="NZ_JADBEK010000001.1"/>
</dbReference>
<comment type="caution">
    <text evidence="1">The sequence shown here is derived from an EMBL/GenBank/DDBJ whole genome shotgun (WGS) entry which is preliminary data.</text>
</comment>
<dbReference type="SUPFAM" id="SSF51905">
    <property type="entry name" value="FAD/NAD(P)-binding domain"/>
    <property type="match status" value="1"/>
</dbReference>
<reference evidence="1 2" key="1">
    <citation type="submission" date="2020-10" db="EMBL/GenBank/DDBJ databases">
        <title>Sequencing the genomes of 1000 actinobacteria strains.</title>
        <authorList>
            <person name="Klenk H.-P."/>
        </authorList>
    </citation>
    <scope>NUCLEOTIDE SEQUENCE [LARGE SCALE GENOMIC DNA]</scope>
    <source>
        <strain evidence="1 2">DSM 43173</strain>
    </source>
</reference>
<proteinExistence type="predicted"/>
<keyword evidence="2" id="KW-1185">Reference proteome</keyword>